<keyword evidence="7" id="KW-0963">Cytoplasm</keyword>
<dbReference type="Gene3D" id="6.10.140.1060">
    <property type="match status" value="1"/>
</dbReference>
<dbReference type="InterPro" id="IPR041228">
    <property type="entry name" value="Dynein_C"/>
</dbReference>
<dbReference type="Pfam" id="PF18198">
    <property type="entry name" value="AAA_lid_11"/>
    <property type="match status" value="1"/>
</dbReference>
<comment type="similarity">
    <text evidence="4">Belongs to the dynein heavy chain family.</text>
</comment>
<feature type="domain" description="Dynein heavy chain ATP-binding dynein motor region" evidence="27">
    <location>
        <begin position="3391"/>
        <end position="3612"/>
    </location>
</feature>
<evidence type="ECO:0000256" key="8">
    <source>
        <dbReference type="ARBA" id="ARBA00022701"/>
    </source>
</evidence>
<evidence type="ECO:0000259" key="24">
    <source>
        <dbReference type="Pfam" id="PF12774"/>
    </source>
</evidence>
<dbReference type="VEuPathDB" id="TriTrypDB:LdCL_270023500"/>
<dbReference type="Pfam" id="PF12774">
    <property type="entry name" value="AAA_6"/>
    <property type="match status" value="1"/>
</dbReference>
<sequence>MSGLVSVESQLVSTAQRHFHIRCGHVQSRRGDGWLLISFAPLGPDARLELEVQALCSALVRDVTGGRGASVRLTGEDEETQFGKLADKSVSFAKLLRQSGVSLGVGSDPGKDDDNSASVDALPNAPGVAEMVEMLYHDVVAESKQGARAIVQFPSLLCPQGARCDVALQGAICVKAFSRTASPLVAEVETATPTAAVTGNADDDDTDDEAETLGDTADGGAQAPHRSHASELEDKATVVEPKSTVNGKAFRSRDDSMLRNSYSSLKLPEGELAKVWIDTRVWAQALASNAGTSVEAELPAAWRSRTFNLAEAPEALRMVHRTLAHYWNENRAANRDRVKVTTLSLLSIVSGDLREYLRGQVELYGPDWRAPWRMPVEELSCAVDLCKQWSRTVARLVRQDWVGWEGHMFYDESFDAFAQRLHTVLRIRETLASMQELGEAIPSTLHPEHIFAEVNAVDMRGVSTTAWESRVAQFEKEFSFAEPALRNRVKQLFQSPASDAQLRLLRKHCALLRPCEVRSAVTREMDGVAAYLVEQLNRIYARFENNGRRATTPLQKLRAAKGCAAECVMVPEEAAKVFGATDALTEKVTAHARELILKAAQEEAVIMKDWCASVESTAKKMLELQDAVVVAKAEDAQLQQQRPYLLTCTVHLSLRKFVQEVRNVRAWLNDIEVRQGQERRRGGTVDRGNSTAQDESATASQLWRLSSSTESAICACEHLCAAALRTQQCVANHNTVIAQILPCTRRMLLPAIEKSMSQVLYDDTATRAVAVANYQELEGANLRFQNTIEALSNANRQVRRFHEEFGQHVIALMGVDLTSHMEQWRITVDDLRSRMEDFLARQHLSDHEDWRRHWDGQIYKALEYQYRRGLERLHEEMTEFKVELVLRQGVVHFKPSLEAIREAYYVKLREFVSVPLRFRGLQPKRQDASTPYEMYPLMPLTNNDRILTVHTKAMELFAKLNRVRKAFRSHIVVGLCGINGSPHLDSIADAWMEKVAGKISQGFRTVEDHREKIGKIEDVMRIDCFAISTVPVRASIEEHLHRLEEALLNGIRRHIQTSLNDIDEFVLGVSNIVERQPTTMDEVGESNKRYKESLEQVSIYEKKLEEVLEQNKELRNHVGTSIDIGATRTRWDHMKDAMASHTKVMEAAVSKMRVSLNGLIQRFLKDEQRFADGWKRQKTQLMQAFLGKEAKTIRKVLLSLKDQLHDLADLELQAKELESKCEFFGQVKPVFGVLRDTKKDVQATSAMWSLYDAFEEELEKLRAEDWLTFRAHTFQFEDFCKEWRTTLNEKMKESHSAAVEDVAGEGKRRKSNKDSGDTANKANSAHNPIAVYLLNMITDWANVMPLLKFVRGEGWMTEHWNEMFRLLNIPKETTSTSLTFGLILDHYSELLAKEGELKHLHARAHGEIQLREALQDMRKWALEAVFNLTAPTESASKVRLITDWKEIMTQVSDNQALVNSLKDSPFFVHFADEALTLLNSIQRRWAYLEPIFARGALPHEQARFKRVDKEFVGILREVEADPRVMSLVNQTDVHEKLKGILEQTERCQKSLIEFLEAKRGKLPRFYFISDEDLLEMLGHSQNPSVIQVHLKKLFMGIHAVTFSSDNTSITHMISADGEEVALRRPVAVTGSDVEDWLLALDASMQDTLHELLISCVKQPDATTKDSVLAYPSQILQVAQGVHFAREAEEAIVAQSLNGLLASLRRRLDRLVAMTPELNALHVLKVKALILDTIHNIEVVELLMKRNVRRVDEWWWTKQLRYRMSTDGTHRCTVHMADTQFDYAYEYQGNAAKLVYTPLTDRCYLVLTKGMDLGYGGNPYGPAGTGKTESVKALGSAMGRQVLVFNCDEGIDFKAMGRILVGIVKCGAWGCFDEFNRLKIDQLSAISQMIQVIQQALKNKEPSCVLLNSEITVNTNAGIFVTLNPVGKGYGGRTQLPDNLKQLFREVAMSVPDNELITSTVLFSEGFTHARALAKSIVALYRLSGQLMSRQQHYDWGLRPLKAVLRLGGTLLQRWRKENAGAAATQTIEEEFILQSLNINTISKLTFDDARVFQGLLRDIFPGVESRDVTYKELEAAVASAVKALGLQPIPAQQKKVLQLYEALQQRTGVVLVGPSGSGKSTLLNILRKALQTMQIEVPMHVMNPKAMTRRRLLGYMDADTREWYDGVLTAAARDVVKQPKEARPWVLCDGDIDPEWIESLNSVLDDNRLLTMPNGVRIQFGTNVNFIFETHSLEYASPATVSRMGVLFFSEKDVQLEAVVEAGMAFKSLHAKNVVQPLILKYVFAAVDEAQRLNDFSVATTRMGLLQTCLLHVMLTKNAQDFAYSLVRGLCGCLNAGSAAKLAGWIYTTMGQKPCSDSRPFDTYWDDTLQRAVEFTADLSTPVTPAELLAGRPPVVQTVEVKRLVSTLQPLLDDGSCKPFFVVGPEGCGKGALLDYVFSTRPTLRTTTINCSAQTGSTHVIQKIEQACVLANTNAGPMYRPREGERLVILLKSVNLPKADRYGTVELHSFLQQLILYNGFYNQDLEWVGVERVQIVASMNPTPSAGRYPVTPRLLALASIVTVSYPSKTSLVQVYATYWASLLQQTNIGQGKDYEKGTQLAHFMLQVYDKVRRQFEGEEYAHFSFSPRHLTKWVTNVLLYHIDTRTTLPAVLAYEASRIFTDCLPSAEDRRQALRTFSEQLATIGYAMPAKEDRFTTMFVTWFDPENGAAAVAATGDGARGNRSDGGEEAGGASAAAATSHRAVLKLVQKRYDDVRSEAERGLLQYSREFKELHVPLIPEILCWVTYVDRVLARPGGHLILVGSTGVGRRNAVLLAAHQQRREVVSFNMTHDYNLKQFRLDLRGFIQRATVQNMPLVLLIEDHNIVDAAFLEYVNSLLSSGEVPGLFSQEEMETMFSSMRDEAASDGHMGAIYAYFVERLQRNLRIALIMDHRHELFMIRLHSNPALMSKCELLWMGTWSGDMTKTICKMYLADEIAALESNPTNKGFHVHREVNAIHEGMGVRSTPHDVQVLLSTFRAILARKSSSSKDKMERLEAGLVKLKEAEESVEKVKKDVAEKKKDVERMQKAADKALNEIQSSMEESQEQRDEAATLQEHLKEEQTLIAKSRGQVEEELGSIKPMMEAARDAISTIRSEQLNEIRSLLSPPEAIRVVLEGVLALLGVNDVSWQSMRQFLGERGAKQRILDFEVKNMTPDIRRRVEKLLRDRASFFKAETIQRASVAAAPMAEWVKAMVEYSAIMERISPLTQQLEQLETNQKDGAAKLEHLQKRLKKIDTKVKELREGFSEKCKEAERLRGKLQAAEEELKKAKDLLDKLNGEKGRWATEAAAIREANNTMPKRALVAAAFLTYLGQETEGGRRRFLKMWCDRLGFPDVVEVTHFLRTEGDLLQYKSEGLSADGLSLENAVVMLDTEQTPLVVDPANKAVEWMREHLKRANTVVETISLHDERFTHTLELAIRFGKTLIVTEVADIAPLLYTILRRDLVPAGAKRVVQVGNKTVEWHDNFRIMLFSRQSELRLSPSAAALVTEVNFSVTSLGLEDQLLGVTLQQERPELEKQKVELLKDEESLQLQLNKLEERLLSDLAESQGGLLENTKLIKSLNEVKVQAYNIQQSLARSHELQVELDEKREVYRPFAHHGALLFFIVRDMETLNHMYQYGISDYIALFTQTLKTYQGDDEAGAKVQALIASFTKTCFHSVARGLLKKDRIAFGLHVLHGLWPAEYPQDLWGALVGTITNVKAIEDSQLPKWAPPSSRIKYASIVSSAAGQALAEKWHGGDPSRWAAVMNHATPESELGPRAAGSSTDASAAISDMERLLWINTFRPDRAPATSLQIILRKLELASLAPVMSLENTILSNGATAPILLITSSGADPSMEIQDVATHLVGKERFVQLALGGGLTDNALQQVRRCAVQGDWLLLKNLHLVLDWASVLENELCSMPPPNTSFRLLLTTEPHDLFPSVLLRMSNKVTVEAPPGVKQNLLRTYSLWDSAFLAAQSHAGARLLFGLAWFHAVVQERRTYVPQGWSKCYEFSPADLKAATNVLTSLATKSQLDWVTLTGFLETCLYGGRLENAADEKVLQLLIQTYFNEGVLLKEKSPLFSGVTAAHAGDHDKMVAVLQANMPDVDPPALLCMCDNADRTVQEDAAHATRESLRELCKKESTALTSGEKWRERLRQVMEVWKGSGIAANGVPQTVSSHTRDPEPMEVFFISEVNLLTALIKDLSAFFDTLHGVAEGTIIPDAEVRAEATELMSGRMPSRWLDRMDGPQEAKVWLALLWRKYNTTRDLARAPFSTTAAYDLSSLLRPQTFFNALRQHTARVTKAPLTDLVLLAAVDNVAHGSVIVKVAAKSLVMQGAALTGDGRLAAVQANSPSSVQLCVDIAVSWVPAVKVKHSSESVLIPVYADAERHTRIFPLRVKCAGEAEATKAALNGVACYLAPSGSASDNGDKSRAEAVDEAATRTPAQSYRRCHLVASRDLRAEDAVWLIDPCCTFQLPTLGEALRCCQETIAGLGSEAVAPLTTSVERHIGLLRAHLWPRVGGCPLANLRRDGARDPCRLRAHNGGGRKVVLCDPVDFHVRSLAGGRVTAFERPHSYPGWETGLGAWGHFLALGLHPTATMGGLVETRVCVGSVRRGGVLAASIAHCPSATAALQQPLRFGLVGGELNAAAGAALAFQLKGPSLSPPAAPYGDGSDSLGALGLFQETSAF</sequence>
<keyword evidence="17" id="KW-0206">Cytoskeleton</keyword>
<evidence type="ECO:0000313" key="32">
    <source>
        <dbReference type="Proteomes" id="UP000318447"/>
    </source>
</evidence>
<feature type="compositionally biased region" description="Polar residues" evidence="21">
    <location>
        <begin position="687"/>
        <end position="699"/>
    </location>
</feature>
<keyword evidence="5" id="KW-0217">Developmental protein</keyword>
<dbReference type="Gene3D" id="1.20.140.100">
    <property type="entry name" value="Dynein heavy chain, N-terminal domain 2"/>
    <property type="match status" value="1"/>
</dbReference>
<dbReference type="GO" id="GO:0051959">
    <property type="term" value="F:dynein light intermediate chain binding"/>
    <property type="evidence" value="ECO:0007669"/>
    <property type="project" value="InterPro"/>
</dbReference>
<feature type="domain" description="Dynein heavy chain AAA module D4" evidence="26">
    <location>
        <begin position="2779"/>
        <end position="2986"/>
    </location>
</feature>
<evidence type="ECO:0000256" key="7">
    <source>
        <dbReference type="ARBA" id="ARBA00022490"/>
    </source>
</evidence>
<dbReference type="Gene3D" id="3.10.490.20">
    <property type="match status" value="1"/>
</dbReference>
<dbReference type="VEuPathDB" id="TriTrypDB:LdBPK_271650.1"/>
<feature type="domain" description="Dynein heavy chain AAA lid" evidence="28">
    <location>
        <begin position="4004"/>
        <end position="4139"/>
    </location>
</feature>
<dbReference type="Pfam" id="PF12775">
    <property type="entry name" value="AAA_7"/>
    <property type="match status" value="1"/>
</dbReference>
<evidence type="ECO:0000256" key="14">
    <source>
        <dbReference type="ARBA" id="ARBA00023069"/>
    </source>
</evidence>
<feature type="domain" description="Dynein 2 heavy chain 1 cytoplasmic ATPase lid" evidence="30">
    <location>
        <begin position="2596"/>
        <end position="2670"/>
    </location>
</feature>
<feature type="compositionally biased region" description="Basic and acidic residues" evidence="21">
    <location>
        <begin position="228"/>
        <end position="237"/>
    </location>
</feature>
<feature type="coiled-coil region" evidence="20">
    <location>
        <begin position="1200"/>
        <end position="1227"/>
    </location>
</feature>
<feature type="domain" description="Dynein heavy chain C-terminal" evidence="29">
    <location>
        <begin position="4172"/>
        <end position="4438"/>
    </location>
</feature>
<dbReference type="GO" id="GO:0007018">
    <property type="term" value="P:microtubule-based movement"/>
    <property type="evidence" value="ECO:0007669"/>
    <property type="project" value="InterPro"/>
</dbReference>
<dbReference type="InterPro" id="IPR035699">
    <property type="entry name" value="AAA_6"/>
</dbReference>
<dbReference type="Proteomes" id="UP000318447">
    <property type="component" value="Unassembled WGS sequence"/>
</dbReference>
<dbReference type="InterPro" id="IPR054354">
    <property type="entry name" value="DYNC2H1-like_lid"/>
</dbReference>
<dbReference type="InterPro" id="IPR041658">
    <property type="entry name" value="AAA_lid_11"/>
</dbReference>
<feature type="domain" description="Dynein heavy chain hydrolytic ATP-binding dynein motor region" evidence="24">
    <location>
        <begin position="1782"/>
        <end position="2120"/>
    </location>
</feature>
<evidence type="ECO:0000256" key="12">
    <source>
        <dbReference type="ARBA" id="ARBA00023017"/>
    </source>
</evidence>
<dbReference type="FunFam" id="3.40.50.300:FF:000706">
    <property type="entry name" value="Cytoplasmic dynein 2 heavy chain 1"/>
    <property type="match status" value="1"/>
</dbReference>
<evidence type="ECO:0000256" key="15">
    <source>
        <dbReference type="ARBA" id="ARBA00023136"/>
    </source>
</evidence>
<dbReference type="FunFam" id="3.20.180.20:FF:000002">
    <property type="entry name" value="Cytoplasmic dynein heavy chain 1"/>
    <property type="match status" value="1"/>
</dbReference>
<dbReference type="FunFam" id="1.20.920.20:FF:000002">
    <property type="entry name" value="Cytoplasmic dynein 1 heavy chain"/>
    <property type="match status" value="1"/>
</dbReference>
<dbReference type="FunFam" id="3.40.50.300:FF:000598">
    <property type="entry name" value="Dynein cytoplasmic 2 heavy chain 1"/>
    <property type="match status" value="1"/>
</dbReference>
<dbReference type="InterPro" id="IPR027417">
    <property type="entry name" value="P-loop_NTPase"/>
</dbReference>
<dbReference type="FunFam" id="3.40.50.300:FF:000071">
    <property type="entry name" value="Cytoplasmic dynein heavy chain 1"/>
    <property type="match status" value="1"/>
</dbReference>
<feature type="coiled-coil region" evidence="20">
    <location>
        <begin position="3251"/>
        <end position="3320"/>
    </location>
</feature>
<dbReference type="PANTHER" id="PTHR45703:SF22">
    <property type="entry name" value="DYNEIN CYTOPLASMIC 2 HEAVY CHAIN 1"/>
    <property type="match status" value="1"/>
</dbReference>
<dbReference type="InterPro" id="IPR024743">
    <property type="entry name" value="Dynein_HC_stalk"/>
</dbReference>
<dbReference type="Pfam" id="PF12781">
    <property type="entry name" value="AAA_9"/>
    <property type="match status" value="1"/>
</dbReference>
<keyword evidence="14" id="KW-0969">Cilium</keyword>
<dbReference type="GO" id="GO:0005524">
    <property type="term" value="F:ATP binding"/>
    <property type="evidence" value="ECO:0007669"/>
    <property type="project" value="UniProtKB-KW"/>
</dbReference>
<evidence type="ECO:0000256" key="1">
    <source>
        <dbReference type="ARBA" id="ARBA00004138"/>
    </source>
</evidence>
<keyword evidence="9" id="KW-0547">Nucleotide-binding</keyword>
<feature type="region of interest" description="Disordered" evidence="21">
    <location>
        <begin position="2716"/>
        <end position="2735"/>
    </location>
</feature>
<accession>A0A504XQU2</accession>
<feature type="region of interest" description="Disordered" evidence="21">
    <location>
        <begin position="193"/>
        <end position="237"/>
    </location>
</feature>
<dbReference type="Pfam" id="PF12777">
    <property type="entry name" value="MT"/>
    <property type="match status" value="1"/>
</dbReference>
<keyword evidence="16" id="KW-0505">Motor protein</keyword>
<evidence type="ECO:0000259" key="28">
    <source>
        <dbReference type="Pfam" id="PF18198"/>
    </source>
</evidence>
<evidence type="ECO:0000256" key="16">
    <source>
        <dbReference type="ARBA" id="ARBA00023175"/>
    </source>
</evidence>
<dbReference type="InterPro" id="IPR026983">
    <property type="entry name" value="DHC"/>
</dbReference>
<dbReference type="GO" id="GO:0030030">
    <property type="term" value="P:cell projection organization"/>
    <property type="evidence" value="ECO:0007669"/>
    <property type="project" value="UniProtKB-KW"/>
</dbReference>
<evidence type="ECO:0000313" key="31">
    <source>
        <dbReference type="EMBL" id="TPP47477.1"/>
    </source>
</evidence>
<dbReference type="InterPro" id="IPR035706">
    <property type="entry name" value="AAA_9"/>
</dbReference>
<feature type="domain" description="Dynein heavy chain linker" evidence="23">
    <location>
        <begin position="1234"/>
        <end position="1654"/>
    </location>
</feature>
<dbReference type="PANTHER" id="PTHR45703">
    <property type="entry name" value="DYNEIN HEAVY CHAIN"/>
    <property type="match status" value="1"/>
</dbReference>
<evidence type="ECO:0000256" key="17">
    <source>
        <dbReference type="ARBA" id="ARBA00023212"/>
    </source>
</evidence>
<feature type="coiled-coil region" evidence="20">
    <location>
        <begin position="3032"/>
        <end position="3104"/>
    </location>
</feature>
<protein>
    <recommendedName>
        <fullName evidence="19">Cytoplasmic dynein 2 heavy chain 1</fullName>
    </recommendedName>
</protein>
<dbReference type="InterPro" id="IPR013602">
    <property type="entry name" value="Dynein_heavy_linker"/>
</dbReference>
<comment type="caution">
    <text evidence="31">The sequence shown here is derived from an EMBL/GenBank/DDBJ whole genome shotgun (WGS) entry which is preliminary data.</text>
</comment>
<dbReference type="Gene3D" id="1.10.8.720">
    <property type="entry name" value="Region D6 of dynein motor"/>
    <property type="match status" value="1"/>
</dbReference>
<feature type="region of interest" description="Disordered" evidence="21">
    <location>
        <begin position="678"/>
        <end position="699"/>
    </location>
</feature>
<name>A0A504XQU2_LEIDO</name>
<dbReference type="VEuPathDB" id="TriTrypDB:LDHU3_27.2520"/>
<dbReference type="InterPro" id="IPR042228">
    <property type="entry name" value="Dynein_linker_3"/>
</dbReference>
<dbReference type="GO" id="GO:0005929">
    <property type="term" value="C:cilium"/>
    <property type="evidence" value="ECO:0007669"/>
    <property type="project" value="UniProtKB-SubCell"/>
</dbReference>
<proteinExistence type="inferred from homology"/>
<dbReference type="Pfam" id="PF03028">
    <property type="entry name" value="Dynein_heavy"/>
    <property type="match status" value="1"/>
</dbReference>
<dbReference type="InterPro" id="IPR043160">
    <property type="entry name" value="Dynein_C_barrel"/>
</dbReference>
<keyword evidence="12" id="KW-0243">Dynein</keyword>
<evidence type="ECO:0000256" key="13">
    <source>
        <dbReference type="ARBA" id="ARBA00023054"/>
    </source>
</evidence>
<keyword evidence="18" id="KW-0966">Cell projection</keyword>
<evidence type="ECO:0000259" key="27">
    <source>
        <dbReference type="Pfam" id="PF12781"/>
    </source>
</evidence>
<evidence type="ECO:0000256" key="3">
    <source>
        <dbReference type="ARBA" id="ARBA00004245"/>
    </source>
</evidence>
<comment type="subcellular location">
    <subcellularLocation>
        <location evidence="2">Cell membrane</location>
        <topology evidence="2">Peripheral membrane protein</topology>
    </subcellularLocation>
    <subcellularLocation>
        <location evidence="1">Cell projection</location>
        <location evidence="1">Cilium</location>
    </subcellularLocation>
    <subcellularLocation>
        <location evidence="3">Cytoplasm</location>
        <location evidence="3">Cytoskeleton</location>
    </subcellularLocation>
</comment>
<dbReference type="InterPro" id="IPR042219">
    <property type="entry name" value="AAA_lid_11_sf"/>
</dbReference>
<dbReference type="Pfam" id="PF22597">
    <property type="entry name" value="DYN_lid"/>
    <property type="match status" value="1"/>
</dbReference>
<dbReference type="Gene3D" id="1.20.920.30">
    <property type="match status" value="1"/>
</dbReference>
<dbReference type="GO" id="GO:0008569">
    <property type="term" value="F:minus-end-directed microtubule motor activity"/>
    <property type="evidence" value="ECO:0007669"/>
    <property type="project" value="InterPro"/>
</dbReference>
<evidence type="ECO:0000256" key="5">
    <source>
        <dbReference type="ARBA" id="ARBA00022473"/>
    </source>
</evidence>
<evidence type="ECO:0000256" key="9">
    <source>
        <dbReference type="ARBA" id="ARBA00022741"/>
    </source>
</evidence>
<keyword evidence="13 20" id="KW-0175">Coiled coil</keyword>
<reference evidence="32" key="1">
    <citation type="submission" date="2019-02" db="EMBL/GenBank/DDBJ databases">
        <title>FDA dAtabase for Regulatory Grade micrObial Sequences (FDA-ARGOS): Supporting development and validation of Infectious Disease Dx tests.</title>
        <authorList>
            <person name="Duncan R."/>
            <person name="Fisher C."/>
            <person name="Tallon L."/>
            <person name="Sadzewicz L."/>
            <person name="Sengamalay N."/>
            <person name="Ott S."/>
            <person name="Godinez A."/>
            <person name="Nagaraj S."/>
            <person name="Vavikolanu K."/>
            <person name="Nadendla S."/>
            <person name="Aluvathingal J."/>
            <person name="Sichtig H."/>
        </authorList>
    </citation>
    <scope>NUCLEOTIDE SEQUENCE [LARGE SCALE GENOMIC DNA]</scope>
    <source>
        <strain evidence="32">FDAARGOS_361</strain>
    </source>
</reference>
<evidence type="ECO:0000259" key="30">
    <source>
        <dbReference type="Pfam" id="PF22597"/>
    </source>
</evidence>
<dbReference type="GO" id="GO:0005874">
    <property type="term" value="C:microtubule"/>
    <property type="evidence" value="ECO:0007669"/>
    <property type="project" value="UniProtKB-KW"/>
</dbReference>
<feature type="region of interest" description="Disordered" evidence="21">
    <location>
        <begin position="1294"/>
        <end position="1322"/>
    </location>
</feature>
<keyword evidence="8" id="KW-0493">Microtubule</keyword>
<dbReference type="GO" id="GO:0030286">
    <property type="term" value="C:dynein complex"/>
    <property type="evidence" value="ECO:0007669"/>
    <property type="project" value="UniProtKB-KW"/>
</dbReference>
<dbReference type="InterPro" id="IPR042222">
    <property type="entry name" value="Dynein_2_N"/>
</dbReference>
<feature type="compositionally biased region" description="Acidic residues" evidence="21">
    <location>
        <begin position="201"/>
        <end position="212"/>
    </location>
</feature>
<evidence type="ECO:0000259" key="26">
    <source>
        <dbReference type="Pfam" id="PF12780"/>
    </source>
</evidence>
<feature type="domain" description="Dynein heavy chain region D6 P-loop" evidence="22">
    <location>
        <begin position="3862"/>
        <end position="3972"/>
    </location>
</feature>
<dbReference type="Gene3D" id="3.20.180.20">
    <property type="entry name" value="Dynein heavy chain, N-terminal domain 2"/>
    <property type="match status" value="1"/>
</dbReference>
<dbReference type="Gene3D" id="1.20.58.1120">
    <property type="match status" value="1"/>
</dbReference>
<evidence type="ECO:0000256" key="2">
    <source>
        <dbReference type="ARBA" id="ARBA00004202"/>
    </source>
</evidence>
<evidence type="ECO:0000256" key="6">
    <source>
        <dbReference type="ARBA" id="ARBA00022475"/>
    </source>
</evidence>
<evidence type="ECO:0000259" key="29">
    <source>
        <dbReference type="Pfam" id="PF18199"/>
    </source>
</evidence>
<dbReference type="Gene3D" id="1.10.8.710">
    <property type="match status" value="1"/>
</dbReference>
<dbReference type="Pfam" id="PF12780">
    <property type="entry name" value="AAA_8"/>
    <property type="match status" value="1"/>
</dbReference>
<evidence type="ECO:0000259" key="25">
    <source>
        <dbReference type="Pfam" id="PF12777"/>
    </source>
</evidence>
<dbReference type="Gene3D" id="3.40.50.300">
    <property type="entry name" value="P-loop containing nucleotide triphosphate hydrolases"/>
    <property type="match status" value="5"/>
</dbReference>
<dbReference type="InterPro" id="IPR043157">
    <property type="entry name" value="Dynein_AAA1S"/>
</dbReference>
<gene>
    <name evidence="31" type="ORF">CGC21_30595</name>
</gene>
<evidence type="ECO:0000259" key="23">
    <source>
        <dbReference type="Pfam" id="PF08393"/>
    </source>
</evidence>
<dbReference type="FunFam" id="3.40.50.300:FF:001685">
    <property type="entry name" value="Dynein heavy chain, putative"/>
    <property type="match status" value="1"/>
</dbReference>
<dbReference type="EMBL" id="RHLC01000016">
    <property type="protein sequence ID" value="TPP47477.1"/>
    <property type="molecule type" value="Genomic_DNA"/>
</dbReference>
<dbReference type="GO" id="GO:0045505">
    <property type="term" value="F:dynein intermediate chain binding"/>
    <property type="evidence" value="ECO:0007669"/>
    <property type="project" value="InterPro"/>
</dbReference>
<feature type="coiled-coil region" evidence="20">
    <location>
        <begin position="3560"/>
        <end position="3587"/>
    </location>
</feature>
<dbReference type="GO" id="GO:0005886">
    <property type="term" value="C:plasma membrane"/>
    <property type="evidence" value="ECO:0007669"/>
    <property type="project" value="UniProtKB-SubCell"/>
</dbReference>
<evidence type="ECO:0000256" key="19">
    <source>
        <dbReference type="ARBA" id="ARBA00023902"/>
    </source>
</evidence>
<feature type="coiled-coil region" evidence="20">
    <location>
        <begin position="1090"/>
        <end position="1117"/>
    </location>
</feature>
<keyword evidence="15" id="KW-0472">Membrane</keyword>
<dbReference type="FunFam" id="3.10.490.20:FF:000004">
    <property type="entry name" value="Cytoplasmic dynein heavy chain 2"/>
    <property type="match status" value="1"/>
</dbReference>
<evidence type="ECO:0000256" key="11">
    <source>
        <dbReference type="ARBA" id="ARBA00022840"/>
    </source>
</evidence>
<organism evidence="31 32">
    <name type="scientific">Leishmania donovani</name>
    <dbReference type="NCBI Taxonomy" id="5661"/>
    <lineage>
        <taxon>Eukaryota</taxon>
        <taxon>Discoba</taxon>
        <taxon>Euglenozoa</taxon>
        <taxon>Kinetoplastea</taxon>
        <taxon>Metakinetoplastina</taxon>
        <taxon>Trypanosomatida</taxon>
        <taxon>Trypanosomatidae</taxon>
        <taxon>Leishmaniinae</taxon>
        <taxon>Leishmania</taxon>
    </lineage>
</organism>
<keyword evidence="10" id="KW-0970">Cilium biogenesis/degradation</keyword>
<dbReference type="Pfam" id="PF18199">
    <property type="entry name" value="Dynein_C"/>
    <property type="match status" value="1"/>
</dbReference>
<keyword evidence="11" id="KW-0067">ATP-binding</keyword>
<evidence type="ECO:0000256" key="4">
    <source>
        <dbReference type="ARBA" id="ARBA00008887"/>
    </source>
</evidence>
<evidence type="ECO:0000259" key="22">
    <source>
        <dbReference type="Pfam" id="PF03028"/>
    </source>
</evidence>
<evidence type="ECO:0000256" key="21">
    <source>
        <dbReference type="SAM" id="MobiDB-lite"/>
    </source>
</evidence>
<evidence type="ECO:0000256" key="18">
    <source>
        <dbReference type="ARBA" id="ARBA00023273"/>
    </source>
</evidence>
<evidence type="ECO:0000256" key="20">
    <source>
        <dbReference type="SAM" id="Coils"/>
    </source>
</evidence>
<dbReference type="Gene3D" id="1.20.920.20">
    <property type="match status" value="1"/>
</dbReference>
<feature type="domain" description="Dynein heavy chain coiled coil stalk" evidence="25">
    <location>
        <begin position="3033"/>
        <end position="3366"/>
    </location>
</feature>
<dbReference type="SUPFAM" id="SSF52540">
    <property type="entry name" value="P-loop containing nucleoside triphosphate hydrolases"/>
    <property type="match status" value="4"/>
</dbReference>
<dbReference type="Gene3D" id="1.10.8.1220">
    <property type="match status" value="1"/>
</dbReference>
<dbReference type="InterPro" id="IPR004273">
    <property type="entry name" value="Dynein_heavy_D6_P-loop"/>
</dbReference>
<dbReference type="Gene3D" id="1.20.1270.280">
    <property type="match status" value="1"/>
</dbReference>
<evidence type="ECO:0000256" key="10">
    <source>
        <dbReference type="ARBA" id="ARBA00022794"/>
    </source>
</evidence>
<keyword evidence="6" id="KW-1003">Cell membrane</keyword>
<dbReference type="Pfam" id="PF08393">
    <property type="entry name" value="DHC_N2"/>
    <property type="match status" value="1"/>
</dbReference>
<dbReference type="InterPro" id="IPR024317">
    <property type="entry name" value="Dynein_heavy_chain_D4_dom"/>
</dbReference>